<evidence type="ECO:0000259" key="2">
    <source>
        <dbReference type="Pfam" id="PF02018"/>
    </source>
</evidence>
<proteinExistence type="predicted"/>
<dbReference type="GO" id="GO:0045493">
    <property type="term" value="P:xylan catabolic process"/>
    <property type="evidence" value="ECO:0007669"/>
    <property type="project" value="UniProtKB-KW"/>
</dbReference>
<dbReference type="PANTHER" id="PTHR31490">
    <property type="entry name" value="GLYCOSYL HYDROLASE"/>
    <property type="match status" value="1"/>
</dbReference>
<feature type="domain" description="CBM-cenC" evidence="2">
    <location>
        <begin position="58"/>
        <end position="175"/>
    </location>
</feature>
<sequence>MKRFTVCCFSNPIHKNKNHNPDKKLRNSMEISRNDNGEHAKQNNNNNVTPVIGSDRTNVIVNHDFSLGTHSWHPNCCEASVVTADFGIPHGVLDPSKYGSYVVVNNRKETWQGLEQDITSRVKPCSLYKVTATVAVSGPVQGLEEVMATLKLENQQSPTNYQFIAKTCVFKEKWHIRGDDLEVMMWEAFGHPAVEGIMLWGFWELFMSRDNSHLVNAEGDVNEAGKRLLAVKKDWLSHANGHIDQNGAFAFRGYHGNYAVEVITSSSQKVLKTFVVEKGDSAQVITVDLQGL</sequence>
<accession>A0A397Y2U1</accession>
<dbReference type="InterPro" id="IPR008979">
    <property type="entry name" value="Galactose-bd-like_sf"/>
</dbReference>
<dbReference type="SUPFAM" id="SSF49785">
    <property type="entry name" value="Galactose-binding domain-like"/>
    <property type="match status" value="1"/>
</dbReference>
<dbReference type="EMBL" id="CM010636">
    <property type="protein sequence ID" value="RID44896.1"/>
    <property type="molecule type" value="Genomic_DNA"/>
</dbReference>
<dbReference type="Proteomes" id="UP000264353">
    <property type="component" value="Chromosome A9"/>
</dbReference>
<evidence type="ECO:0000256" key="1">
    <source>
        <dbReference type="ARBA" id="ARBA00022801"/>
    </source>
</evidence>
<protein>
    <recommendedName>
        <fullName evidence="2">CBM-cenC domain-containing protein</fullName>
    </recommendedName>
</protein>
<dbReference type="Pfam" id="PF02018">
    <property type="entry name" value="CBM_4_9"/>
    <property type="match status" value="1"/>
</dbReference>
<dbReference type="Gene3D" id="2.60.120.260">
    <property type="entry name" value="Galactose-binding domain-like"/>
    <property type="match status" value="1"/>
</dbReference>
<dbReference type="InterPro" id="IPR003305">
    <property type="entry name" value="CenC_carb-bd"/>
</dbReference>
<name>A0A397Y2U1_BRACM</name>
<dbReference type="InterPro" id="IPR044846">
    <property type="entry name" value="GH10"/>
</dbReference>
<evidence type="ECO:0000313" key="4">
    <source>
        <dbReference type="Proteomes" id="UP000264353"/>
    </source>
</evidence>
<evidence type="ECO:0000313" key="3">
    <source>
        <dbReference type="EMBL" id="RID44896.1"/>
    </source>
</evidence>
<dbReference type="PANTHER" id="PTHR31490:SF1">
    <property type="entry name" value="ENDO-1,4-BETA-XYLANASE 1"/>
    <property type="match status" value="1"/>
</dbReference>
<organism evidence="3 4">
    <name type="scientific">Brassica campestris</name>
    <name type="common">Field mustard</name>
    <dbReference type="NCBI Taxonomy" id="3711"/>
    <lineage>
        <taxon>Eukaryota</taxon>
        <taxon>Viridiplantae</taxon>
        <taxon>Streptophyta</taxon>
        <taxon>Embryophyta</taxon>
        <taxon>Tracheophyta</taxon>
        <taxon>Spermatophyta</taxon>
        <taxon>Magnoliopsida</taxon>
        <taxon>eudicotyledons</taxon>
        <taxon>Gunneridae</taxon>
        <taxon>Pentapetalae</taxon>
        <taxon>rosids</taxon>
        <taxon>malvids</taxon>
        <taxon>Brassicales</taxon>
        <taxon>Brassicaceae</taxon>
        <taxon>Brassiceae</taxon>
        <taxon>Brassica</taxon>
    </lineage>
</organism>
<dbReference type="SUPFAM" id="SSF51445">
    <property type="entry name" value="(Trans)glycosidases"/>
    <property type="match status" value="1"/>
</dbReference>
<dbReference type="GO" id="GO:0031176">
    <property type="term" value="F:endo-1,4-beta-xylanase activity"/>
    <property type="evidence" value="ECO:0007669"/>
    <property type="project" value="UniProtKB-EC"/>
</dbReference>
<dbReference type="AlphaFoldDB" id="A0A397Y2U1"/>
<keyword evidence="1" id="KW-0378">Hydrolase</keyword>
<reference evidence="3 4" key="1">
    <citation type="submission" date="2018-06" db="EMBL/GenBank/DDBJ databases">
        <title>WGS assembly of Brassica rapa FPsc.</title>
        <authorList>
            <person name="Bowman J."/>
            <person name="Kohchi T."/>
            <person name="Yamato K."/>
            <person name="Jenkins J."/>
            <person name="Shu S."/>
            <person name="Ishizaki K."/>
            <person name="Yamaoka S."/>
            <person name="Nishihama R."/>
            <person name="Nakamura Y."/>
            <person name="Berger F."/>
            <person name="Adam C."/>
            <person name="Aki S."/>
            <person name="Althoff F."/>
            <person name="Araki T."/>
            <person name="Arteaga-Vazquez M."/>
            <person name="Balasubrmanian S."/>
            <person name="Bauer D."/>
            <person name="Boehm C."/>
            <person name="Briginshaw L."/>
            <person name="Caballero-Perez J."/>
            <person name="Catarino B."/>
            <person name="Chen F."/>
            <person name="Chiyoda S."/>
            <person name="Chovatia M."/>
            <person name="Davies K."/>
            <person name="Delmans M."/>
            <person name="Demura T."/>
            <person name="Dierschke T."/>
            <person name="Dolan L."/>
            <person name="Dorantes-Acosta A."/>
            <person name="Eklund D."/>
            <person name="Florent S."/>
            <person name="Flores-Sandoval E."/>
            <person name="Fujiyama A."/>
            <person name="Fukuzawa H."/>
            <person name="Galik B."/>
            <person name="Grimanelli D."/>
            <person name="Grimwood J."/>
            <person name="Grossniklaus U."/>
            <person name="Hamada T."/>
            <person name="Haseloff J."/>
            <person name="Hetherington A."/>
            <person name="Higo A."/>
            <person name="Hirakawa Y."/>
            <person name="Hundley H."/>
            <person name="Ikeda Y."/>
            <person name="Inoue K."/>
            <person name="Inoue S."/>
            <person name="Ishida S."/>
            <person name="Jia Q."/>
            <person name="Kakita M."/>
            <person name="Kanazawa T."/>
            <person name="Kawai Y."/>
            <person name="Kawashima T."/>
            <person name="Kennedy M."/>
            <person name="Kinose K."/>
            <person name="Kinoshita T."/>
            <person name="Kohara Y."/>
            <person name="Koide E."/>
            <person name="Komatsu K."/>
            <person name="Kopischke S."/>
            <person name="Kubo M."/>
            <person name="Kyozuka J."/>
            <person name="Lagercrantz U."/>
            <person name="Lin S."/>
            <person name="Lindquist E."/>
            <person name="Lipzen A."/>
            <person name="Lu C."/>
            <person name="Luna E."/>
            <person name="Martienssen R."/>
            <person name="Minamino N."/>
            <person name="Mizutani M."/>
            <person name="Mizutani M."/>
            <person name="Mochizuki N."/>
            <person name="Monte I."/>
            <person name="Mosher R."/>
            <person name="Nagasaki H."/>
            <person name="Nakagami H."/>
            <person name="Naramoto S."/>
            <person name="Nishitani K."/>
            <person name="Ohtani M."/>
            <person name="Okamoto T."/>
            <person name="Okumura M."/>
            <person name="Phillips J."/>
            <person name="Pollak B."/>
            <person name="Reinders A."/>
            <person name="Roevekamp M."/>
            <person name="Sano R."/>
            <person name="Sawa S."/>
            <person name="Schmid M."/>
            <person name="Shirakawa M."/>
            <person name="Solano R."/>
            <person name="Spunde A."/>
            <person name="Suetsugu N."/>
            <person name="Sugano S."/>
            <person name="Sugiyama A."/>
            <person name="Sun R."/>
            <person name="Suzuki Y."/>
            <person name="Takenaka M."/>
            <person name="Takezawa D."/>
            <person name="Tomogane H."/>
            <person name="Tsuzuki M."/>
            <person name="Ueda T."/>
            <person name="Umeda M."/>
            <person name="Ward J."/>
            <person name="Watanabe Y."/>
            <person name="Yazaki K."/>
            <person name="Yokoyama R."/>
            <person name="Yoshitake Y."/>
            <person name="Yotsui I."/>
            <person name="Zachgo S."/>
            <person name="Schmutz J."/>
        </authorList>
    </citation>
    <scope>NUCLEOTIDE SEQUENCE [LARGE SCALE GENOMIC DNA]</scope>
    <source>
        <strain evidence="4">cv. B-3</strain>
    </source>
</reference>
<dbReference type="InterPro" id="IPR017853">
    <property type="entry name" value="GH"/>
</dbReference>
<gene>
    <name evidence="3" type="ORF">BRARA_I01661</name>
</gene>